<dbReference type="eggNOG" id="COG0438">
    <property type="taxonomic scope" value="Bacteria"/>
</dbReference>
<evidence type="ECO:0000313" key="3">
    <source>
        <dbReference type="Proteomes" id="UP000002506"/>
    </source>
</evidence>
<dbReference type="EMBL" id="CP001827">
    <property type="protein sequence ID" value="ACZ62203.1"/>
    <property type="molecule type" value="Genomic_DNA"/>
</dbReference>
<dbReference type="Proteomes" id="UP000002506">
    <property type="component" value="Chromosome"/>
</dbReference>
<reference evidence="2 3" key="1">
    <citation type="journal article" date="2009" name="PLoS Genet.">
        <title>Localized plasticity in the streamlined genomes of vinyl chloride respiring Dehalococcoides.</title>
        <authorList>
            <person name="McMurdie P.J."/>
            <person name="Behrens S.F."/>
            <person name="Muller J.A."/>
            <person name="Goke J."/>
            <person name="Ritalahti K.M."/>
            <person name="Wagner R."/>
            <person name="Goltsman E."/>
            <person name="Lapidus A."/>
            <person name="Holmes S."/>
            <person name="Loffler F.E."/>
            <person name="Spormann A.M."/>
        </authorList>
    </citation>
    <scope>NUCLEOTIDE SEQUENCE [LARGE SCALE GENOMIC DNA]</scope>
    <source>
        <strain evidence="2 3">VS</strain>
    </source>
</reference>
<dbReference type="HOGENOM" id="CLU_1406712_0_0_0"/>
<dbReference type="SUPFAM" id="SSF53756">
    <property type="entry name" value="UDP-Glycosyltransferase/glycogen phosphorylase"/>
    <property type="match status" value="1"/>
</dbReference>
<name>D2BIQ3_DEHMV</name>
<gene>
    <name evidence="2" type="ordered locus">DhcVS_1086</name>
</gene>
<protein>
    <recommendedName>
        <fullName evidence="1">Glycosyltransferase subfamily 4-like N-terminal domain-containing protein</fullName>
    </recommendedName>
</protein>
<dbReference type="Gene3D" id="3.40.50.2000">
    <property type="entry name" value="Glycogen Phosphorylase B"/>
    <property type="match status" value="1"/>
</dbReference>
<dbReference type="Pfam" id="PF13477">
    <property type="entry name" value="Glyco_trans_4_2"/>
    <property type="match status" value="1"/>
</dbReference>
<dbReference type="KEGG" id="dev:DhcVS_1086"/>
<sequence>MAFRKNWSKNLDNKTKLKLCLLANASDELNLKWANSFARRGHEVHMFSFDQIKDGVEIAKEIKFHHLVFPVKYPFTYLTFFQAQLSLMSLKPDIIHAINMSDYGILAGLVCRIGRLKPITLTAVGPDILHDAHTAHGWAIKHVLPLSKVVTCDTDEIALDMVKLGMKEDHIFLMSRSGELDLSRLEATYLAMRKTRS</sequence>
<dbReference type="InterPro" id="IPR028098">
    <property type="entry name" value="Glyco_trans_4-like_N"/>
</dbReference>
<evidence type="ECO:0000259" key="1">
    <source>
        <dbReference type="Pfam" id="PF13477"/>
    </source>
</evidence>
<evidence type="ECO:0000313" key="2">
    <source>
        <dbReference type="EMBL" id="ACZ62203.1"/>
    </source>
</evidence>
<accession>D2BIQ3</accession>
<proteinExistence type="predicted"/>
<dbReference type="AlphaFoldDB" id="D2BIQ3"/>
<feature type="domain" description="Glycosyltransferase subfamily 4-like N-terminal" evidence="1">
    <location>
        <begin position="18"/>
        <end position="133"/>
    </location>
</feature>
<organism evidence="2 3">
    <name type="scientific">Dehalococcoides mccartyi (strain VS)</name>
    <dbReference type="NCBI Taxonomy" id="311424"/>
    <lineage>
        <taxon>Bacteria</taxon>
        <taxon>Bacillati</taxon>
        <taxon>Chloroflexota</taxon>
        <taxon>Dehalococcoidia</taxon>
        <taxon>Dehalococcoidales</taxon>
        <taxon>Dehalococcoidaceae</taxon>
        <taxon>Dehalococcoides</taxon>
    </lineage>
</organism>